<proteinExistence type="inferred from homology"/>
<reference evidence="12 13" key="1">
    <citation type="journal article" date="2014" name="Genome Biol. Evol.">
        <title>The genome of the myxosporean Thelohanellus kitauei shows adaptations to nutrient acquisition within its fish host.</title>
        <authorList>
            <person name="Yang Y."/>
            <person name="Xiong J."/>
            <person name="Zhou Z."/>
            <person name="Huo F."/>
            <person name="Miao W."/>
            <person name="Ran C."/>
            <person name="Liu Y."/>
            <person name="Zhang J."/>
            <person name="Feng J."/>
            <person name="Wang M."/>
            <person name="Wang M."/>
            <person name="Wang L."/>
            <person name="Yao B."/>
        </authorList>
    </citation>
    <scope>NUCLEOTIDE SEQUENCE [LARGE SCALE GENOMIC DNA]</scope>
    <source>
        <strain evidence="12">Wuqing</strain>
    </source>
</reference>
<comment type="catalytic activity">
    <reaction evidence="9">
        <text>L-lysyl-[protein] + acetyl-CoA = N(6)-acetyl-L-lysyl-[protein] + CoA + H(+)</text>
        <dbReference type="Rhea" id="RHEA:45948"/>
        <dbReference type="Rhea" id="RHEA-COMP:9752"/>
        <dbReference type="Rhea" id="RHEA-COMP:10731"/>
        <dbReference type="ChEBI" id="CHEBI:15378"/>
        <dbReference type="ChEBI" id="CHEBI:29969"/>
        <dbReference type="ChEBI" id="CHEBI:57287"/>
        <dbReference type="ChEBI" id="CHEBI:57288"/>
        <dbReference type="ChEBI" id="CHEBI:61930"/>
        <dbReference type="EC" id="2.3.1.48"/>
    </reaction>
</comment>
<dbReference type="EC" id="2.3.1.259" evidence="7"/>
<dbReference type="Gene3D" id="3.40.630.30">
    <property type="match status" value="1"/>
</dbReference>
<evidence type="ECO:0000256" key="6">
    <source>
        <dbReference type="ARBA" id="ARBA00025774"/>
    </source>
</evidence>
<keyword evidence="5" id="KW-0012">Acyltransferase</keyword>
<name>A0A0C2JA13_THEKT</name>
<protein>
    <recommendedName>
        <fullName evidence="8">N-alpha-acetyltransferase 60</fullName>
        <ecNumber evidence="7">2.3.1.259</ecNumber>
        <ecNumber evidence="1">2.3.1.48</ecNumber>
    </recommendedName>
</protein>
<dbReference type="GO" id="GO:0007059">
    <property type="term" value="P:chromosome segregation"/>
    <property type="evidence" value="ECO:0007669"/>
    <property type="project" value="UniProtKB-KW"/>
</dbReference>
<evidence type="ECO:0000256" key="10">
    <source>
        <dbReference type="ARBA" id="ARBA00048848"/>
    </source>
</evidence>
<accession>A0A0C2JA13</accession>
<evidence type="ECO:0000256" key="9">
    <source>
        <dbReference type="ARBA" id="ARBA00048017"/>
    </source>
</evidence>
<dbReference type="PROSITE" id="PS51186">
    <property type="entry name" value="GNAT"/>
    <property type="match status" value="1"/>
</dbReference>
<dbReference type="Proteomes" id="UP000031668">
    <property type="component" value="Unassembled WGS sequence"/>
</dbReference>
<evidence type="ECO:0000256" key="2">
    <source>
        <dbReference type="ARBA" id="ARBA00022679"/>
    </source>
</evidence>
<dbReference type="PANTHER" id="PTHR14744">
    <property type="entry name" value="N-ALPHA-ACETYLTRANSFERASE 60"/>
    <property type="match status" value="1"/>
</dbReference>
<comment type="similarity">
    <text evidence="6">Belongs to the acetyltransferase family. NAA60 subfamily.</text>
</comment>
<evidence type="ECO:0000256" key="4">
    <source>
        <dbReference type="ARBA" id="ARBA00022853"/>
    </source>
</evidence>
<evidence type="ECO:0000256" key="8">
    <source>
        <dbReference type="ARBA" id="ARBA00026144"/>
    </source>
</evidence>
<keyword evidence="4" id="KW-0156">Chromatin regulator</keyword>
<evidence type="ECO:0000256" key="7">
    <source>
        <dbReference type="ARBA" id="ARBA00026111"/>
    </source>
</evidence>
<comment type="caution">
    <text evidence="12">The sequence shown here is derived from an EMBL/GenBank/DDBJ whole genome shotgun (WGS) entry which is preliminary data.</text>
</comment>
<keyword evidence="2 12" id="KW-0808">Transferase</keyword>
<evidence type="ECO:0000313" key="12">
    <source>
        <dbReference type="EMBL" id="KII74619.1"/>
    </source>
</evidence>
<dbReference type="OMA" id="KECMIAI"/>
<dbReference type="InterPro" id="IPR045141">
    <property type="entry name" value="NAA60-like"/>
</dbReference>
<dbReference type="EMBL" id="JWZT01000332">
    <property type="protein sequence ID" value="KII74619.1"/>
    <property type="molecule type" value="Genomic_DNA"/>
</dbReference>
<dbReference type="Pfam" id="PF00583">
    <property type="entry name" value="Acetyltransf_1"/>
    <property type="match status" value="1"/>
</dbReference>
<keyword evidence="3" id="KW-0159">Chromosome partition</keyword>
<dbReference type="PANTHER" id="PTHR14744:SF15">
    <property type="entry name" value="N-ALPHA-ACETYLTRANSFERASE 60"/>
    <property type="match status" value="1"/>
</dbReference>
<dbReference type="OrthoDB" id="47017at2759"/>
<dbReference type="InterPro" id="IPR016181">
    <property type="entry name" value="Acyl_CoA_acyltransferase"/>
</dbReference>
<dbReference type="GO" id="GO:0120518">
    <property type="term" value="F:protein N-terminal-methionine acetyltransferase activity"/>
    <property type="evidence" value="ECO:0007669"/>
    <property type="project" value="UniProtKB-EC"/>
</dbReference>
<sequence length="182" mass="21076">MNIFTQNYSRLNGDSIDDLLELCNECFPVKYSRDNIRGLLINSNIYTSGVIVSNKLVGFVMGSSKFFSDVLEEDLTQKNEFTQLPRHSKISYLMLLGVTNSYRRQKLGSFLLDQYITWAKSQGSQAIYLHTHSYNLSALEFYRNHGFLVSHEIPAFYHFDDAEQPALMMYKILNCEEPSLMR</sequence>
<evidence type="ECO:0000256" key="3">
    <source>
        <dbReference type="ARBA" id="ARBA00022829"/>
    </source>
</evidence>
<dbReference type="SUPFAM" id="SSF55729">
    <property type="entry name" value="Acyl-CoA N-acyltransferases (Nat)"/>
    <property type="match status" value="1"/>
</dbReference>
<evidence type="ECO:0000259" key="11">
    <source>
        <dbReference type="PROSITE" id="PS51186"/>
    </source>
</evidence>
<dbReference type="InterPro" id="IPR000182">
    <property type="entry name" value="GNAT_dom"/>
</dbReference>
<dbReference type="GO" id="GO:0000139">
    <property type="term" value="C:Golgi membrane"/>
    <property type="evidence" value="ECO:0007669"/>
    <property type="project" value="TreeGrafter"/>
</dbReference>
<dbReference type="GO" id="GO:0004402">
    <property type="term" value="F:histone acetyltransferase activity"/>
    <property type="evidence" value="ECO:0007669"/>
    <property type="project" value="TreeGrafter"/>
</dbReference>
<evidence type="ECO:0000256" key="1">
    <source>
        <dbReference type="ARBA" id="ARBA00013184"/>
    </source>
</evidence>
<dbReference type="CDD" id="cd04301">
    <property type="entry name" value="NAT_SF"/>
    <property type="match status" value="1"/>
</dbReference>
<dbReference type="EC" id="2.3.1.48" evidence="1"/>
<keyword evidence="13" id="KW-1185">Reference proteome</keyword>
<organism evidence="12 13">
    <name type="scientific">Thelohanellus kitauei</name>
    <name type="common">Myxosporean</name>
    <dbReference type="NCBI Taxonomy" id="669202"/>
    <lineage>
        <taxon>Eukaryota</taxon>
        <taxon>Metazoa</taxon>
        <taxon>Cnidaria</taxon>
        <taxon>Myxozoa</taxon>
        <taxon>Myxosporea</taxon>
        <taxon>Bivalvulida</taxon>
        <taxon>Platysporina</taxon>
        <taxon>Myxobolidae</taxon>
        <taxon>Thelohanellus</taxon>
    </lineage>
</organism>
<gene>
    <name evidence="12" type="ORF">RF11_00697</name>
</gene>
<comment type="catalytic activity">
    <reaction evidence="10">
        <text>N-terminal L-methionyl-[transmembrane protein] + acetyl-CoA = N-terminal N(alpha)-acetyl-L-methionyl-[transmembrane protein] + CoA + H(+)</text>
        <dbReference type="Rhea" id="RHEA:50604"/>
        <dbReference type="Rhea" id="RHEA-COMP:12745"/>
        <dbReference type="Rhea" id="RHEA-COMP:12746"/>
        <dbReference type="ChEBI" id="CHEBI:15378"/>
        <dbReference type="ChEBI" id="CHEBI:57287"/>
        <dbReference type="ChEBI" id="CHEBI:57288"/>
        <dbReference type="ChEBI" id="CHEBI:64731"/>
        <dbReference type="ChEBI" id="CHEBI:133414"/>
        <dbReference type="EC" id="2.3.1.259"/>
    </reaction>
</comment>
<feature type="domain" description="N-acetyltransferase" evidence="11">
    <location>
        <begin position="6"/>
        <end position="174"/>
    </location>
</feature>
<evidence type="ECO:0000256" key="5">
    <source>
        <dbReference type="ARBA" id="ARBA00023315"/>
    </source>
</evidence>
<evidence type="ECO:0000313" key="13">
    <source>
        <dbReference type="Proteomes" id="UP000031668"/>
    </source>
</evidence>
<dbReference type="AlphaFoldDB" id="A0A0C2JA13"/>